<dbReference type="GO" id="GO:0009847">
    <property type="term" value="P:spore germination"/>
    <property type="evidence" value="ECO:0007669"/>
    <property type="project" value="InterPro"/>
</dbReference>
<evidence type="ECO:0000256" key="7">
    <source>
        <dbReference type="ARBA" id="ARBA00023288"/>
    </source>
</evidence>
<keyword evidence="4" id="KW-0732">Signal</keyword>
<evidence type="ECO:0000256" key="1">
    <source>
        <dbReference type="ARBA" id="ARBA00004635"/>
    </source>
</evidence>
<dbReference type="Gene3D" id="3.30.300.210">
    <property type="entry name" value="Nutrient germinant receptor protein C, domain 3"/>
    <property type="match status" value="1"/>
</dbReference>
<dbReference type="InterPro" id="IPR008844">
    <property type="entry name" value="Spore_GerAC-like"/>
</dbReference>
<dbReference type="KEGG" id="dgi:Desgi_2789"/>
<reference evidence="10 11" key="1">
    <citation type="submission" date="2012-01" db="EMBL/GenBank/DDBJ databases">
        <title>Complete sequence of Desulfotomaculum gibsoniae DSM 7213.</title>
        <authorList>
            <consortium name="US DOE Joint Genome Institute"/>
            <person name="Lucas S."/>
            <person name="Han J."/>
            <person name="Lapidus A."/>
            <person name="Cheng J.-F."/>
            <person name="Goodwin L."/>
            <person name="Pitluck S."/>
            <person name="Peters L."/>
            <person name="Ovchinnikova G."/>
            <person name="Teshima H."/>
            <person name="Detter J.C."/>
            <person name="Han C."/>
            <person name="Tapia R."/>
            <person name="Land M."/>
            <person name="Hauser L."/>
            <person name="Kyrpides N."/>
            <person name="Ivanova N."/>
            <person name="Pagani I."/>
            <person name="Parshina S."/>
            <person name="Plugge C."/>
            <person name="Muyzer G."/>
            <person name="Kuever J."/>
            <person name="Ivanova A."/>
            <person name="Nazina T."/>
            <person name="Klenk H.-P."/>
            <person name="Brambilla E."/>
            <person name="Spring S."/>
            <person name="Stams A.F."/>
            <person name="Woyke T."/>
        </authorList>
    </citation>
    <scope>NUCLEOTIDE SEQUENCE [LARGE SCALE GENOMIC DNA]</scope>
    <source>
        <strain evidence="10 11">DSM 7213</strain>
    </source>
</reference>
<name>R4KNR1_9FIRM</name>
<evidence type="ECO:0000256" key="5">
    <source>
        <dbReference type="ARBA" id="ARBA00023136"/>
    </source>
</evidence>
<dbReference type="Pfam" id="PF05504">
    <property type="entry name" value="Spore_GerAC"/>
    <property type="match status" value="1"/>
</dbReference>
<keyword evidence="5" id="KW-0472">Membrane</keyword>
<evidence type="ECO:0000256" key="3">
    <source>
        <dbReference type="ARBA" id="ARBA00022544"/>
    </source>
</evidence>
<dbReference type="NCBIfam" id="TIGR02887">
    <property type="entry name" value="spore_ger_x_C"/>
    <property type="match status" value="1"/>
</dbReference>
<dbReference type="Gene3D" id="6.20.190.10">
    <property type="entry name" value="Nutrient germinant receptor protein C, domain 1"/>
    <property type="match status" value="1"/>
</dbReference>
<organism evidence="10 11">
    <name type="scientific">Desulfoscipio gibsoniae DSM 7213</name>
    <dbReference type="NCBI Taxonomy" id="767817"/>
    <lineage>
        <taxon>Bacteria</taxon>
        <taxon>Bacillati</taxon>
        <taxon>Bacillota</taxon>
        <taxon>Clostridia</taxon>
        <taxon>Eubacteriales</taxon>
        <taxon>Desulfallaceae</taxon>
        <taxon>Desulfoscipio</taxon>
    </lineage>
</organism>
<dbReference type="RefSeq" id="WP_006523627.1">
    <property type="nucleotide sequence ID" value="NC_021184.1"/>
</dbReference>
<keyword evidence="11" id="KW-1185">Reference proteome</keyword>
<evidence type="ECO:0000256" key="6">
    <source>
        <dbReference type="ARBA" id="ARBA00023139"/>
    </source>
</evidence>
<keyword evidence="7" id="KW-0449">Lipoprotein</keyword>
<dbReference type="Pfam" id="PF25198">
    <property type="entry name" value="Spore_GerAC_N"/>
    <property type="match status" value="1"/>
</dbReference>
<accession>R4KNR1</accession>
<sequence>MTINLLLPLLTLLLLVCPIAGCWSNYELEDRALVSGVGIDLGQNGHLLVTTQIIIPMFTHTRGGATGGAVKEPAVEVFSAEARTVAEAVNKISKLCGRELFFPHLDILIVGEELARAGVEPVVDWVNRDRELRLQTWFAVVNGTAAEALKVKKVGLESITIAYVSRILEASMRENTRALPVRFLDYFASLTENVDPVVSRIEISETGGDKMVFASGGSVFRDFHLVGWLTETETRGYLWITDQFRRGIISVPLPGNGYISVELRGNKVKRKVEFRGGNPVMVVDIAVKTNLDQVDDPLLTLENPEDLDALEVPVEEKIAMEVQASVEKARVLEADIFGFGQLIRRQYPKQWADIKDDWDLIFPTVPVETEVKVTMRRTEQISSPARPGSY</sequence>
<dbReference type="eggNOG" id="ENOG502Z9N7">
    <property type="taxonomic scope" value="Bacteria"/>
</dbReference>
<evidence type="ECO:0000313" key="11">
    <source>
        <dbReference type="Proteomes" id="UP000013520"/>
    </source>
</evidence>
<protein>
    <submittedName>
        <fullName evidence="10">Germination protein, Ger(X)C family</fullName>
    </submittedName>
</protein>
<dbReference type="GO" id="GO:0016020">
    <property type="term" value="C:membrane"/>
    <property type="evidence" value="ECO:0007669"/>
    <property type="project" value="UniProtKB-SubCell"/>
</dbReference>
<dbReference type="Proteomes" id="UP000013520">
    <property type="component" value="Chromosome"/>
</dbReference>
<dbReference type="InterPro" id="IPR038501">
    <property type="entry name" value="Spore_GerAC_C_sf"/>
</dbReference>
<keyword evidence="6" id="KW-0564">Palmitate</keyword>
<dbReference type="InterPro" id="IPR057336">
    <property type="entry name" value="GerAC_N"/>
</dbReference>
<dbReference type="EMBL" id="CP003273">
    <property type="protein sequence ID" value="AGL02190.1"/>
    <property type="molecule type" value="Genomic_DNA"/>
</dbReference>
<dbReference type="STRING" id="767817.Desgi_2789"/>
<keyword evidence="3" id="KW-0309">Germination</keyword>
<comment type="similarity">
    <text evidence="2">Belongs to the GerABKC lipoprotein family.</text>
</comment>
<comment type="subcellular location">
    <subcellularLocation>
        <location evidence="1">Membrane</location>
        <topology evidence="1">Lipid-anchor</topology>
    </subcellularLocation>
</comment>
<feature type="domain" description="Spore germination GerAC-like C-terminal" evidence="8">
    <location>
        <begin position="215"/>
        <end position="378"/>
    </location>
</feature>
<feature type="domain" description="Spore germination protein N-terminal" evidence="9">
    <location>
        <begin position="27"/>
        <end position="203"/>
    </location>
</feature>
<evidence type="ECO:0000259" key="9">
    <source>
        <dbReference type="Pfam" id="PF25198"/>
    </source>
</evidence>
<gene>
    <name evidence="10" type="ORF">Desgi_2789</name>
</gene>
<proteinExistence type="inferred from homology"/>
<evidence type="ECO:0000256" key="4">
    <source>
        <dbReference type="ARBA" id="ARBA00022729"/>
    </source>
</evidence>
<evidence type="ECO:0000313" key="10">
    <source>
        <dbReference type="EMBL" id="AGL02190.1"/>
    </source>
</evidence>
<dbReference type="OrthoDB" id="9816067at2"/>
<dbReference type="InterPro" id="IPR046953">
    <property type="entry name" value="Spore_GerAC-like_C"/>
</dbReference>
<dbReference type="PANTHER" id="PTHR35789:SF1">
    <property type="entry name" value="SPORE GERMINATION PROTEIN B3"/>
    <property type="match status" value="1"/>
</dbReference>
<dbReference type="HOGENOM" id="CLU_051140_0_0_9"/>
<dbReference type="AlphaFoldDB" id="R4KNR1"/>
<evidence type="ECO:0000256" key="2">
    <source>
        <dbReference type="ARBA" id="ARBA00007886"/>
    </source>
</evidence>
<evidence type="ECO:0000259" key="8">
    <source>
        <dbReference type="Pfam" id="PF05504"/>
    </source>
</evidence>
<dbReference type="PANTHER" id="PTHR35789">
    <property type="entry name" value="SPORE GERMINATION PROTEIN B3"/>
    <property type="match status" value="1"/>
</dbReference>